<name>A0A0N1I6D8_LEPSE</name>
<reference evidence="2 3" key="1">
    <citation type="journal article" date="2015" name="PLoS Pathog.">
        <title>Leptomonas seymouri: Adaptations to the Dixenous Life Cycle Analyzed by Genome Sequencing, Transcriptome Profiling and Co-infection with Leishmania donovani.</title>
        <authorList>
            <person name="Kraeva N."/>
            <person name="Butenko A."/>
            <person name="Hlavacova J."/>
            <person name="Kostygov A."/>
            <person name="Myskova J."/>
            <person name="Grybchuk D."/>
            <person name="Lestinova T."/>
            <person name="Votypka J."/>
            <person name="Volf P."/>
            <person name="Opperdoes F."/>
            <person name="Flegontov P."/>
            <person name="Lukes J."/>
            <person name="Yurchenko V."/>
        </authorList>
    </citation>
    <scope>NUCLEOTIDE SEQUENCE [LARGE SCALE GENOMIC DNA]</scope>
    <source>
        <strain evidence="2 3">ATCC 30220</strain>
    </source>
</reference>
<dbReference type="OrthoDB" id="273037at2759"/>
<feature type="region of interest" description="Disordered" evidence="1">
    <location>
        <begin position="52"/>
        <end position="121"/>
    </location>
</feature>
<dbReference type="VEuPathDB" id="TriTrypDB:Lsey_0079_0170"/>
<feature type="region of interest" description="Disordered" evidence="1">
    <location>
        <begin position="338"/>
        <end position="358"/>
    </location>
</feature>
<sequence length="1012" mass="105997">MSADTLPVANPKTLGRLDALPGSLGKVTLCAVFTLGVAAFVSVRKWLAARSVENSGDHRDHKASAKYSFRSKGKGSSSGSGGGGGGAGHSNNASAGRVGDGASVSGEASPSSPQRPPLPPRNYFTIRASLHVKRHNAKMMEWFDEQLGIQLPFSQQLFELKQEERQAPLVLLLFRTLREPTHRMVVTIEELYDVQTSATYCEASLSRISDCASLLETSTALIGRNEYPAAEYCYVDETQATVFTFSLFIVHERLAVTLQYAAPTRVRSVLPTAFYDLARFLIFTAPSPSPSYLLISEPRLGLGYHLPLDFLVHEGLAEGDGVEDRLFAWACGGRGGGAPPMQEHSYGGPPQQSTQHTRGAQGLANMRAYSDPLRGGGGFYAGRGEGGDWVVPYATAMSRGGRRMGLITSYEPPMGASSSSSDGGGLMDATSGGSSGFGAASRGGASGVPYAWRLYLEQQVCKAARQLGLVMGSGSDGHGGGPRVIFQASDLSDTSAYANSAHTLLIEPYPLSVALSGNFSASDDGREEDSDAMGVTAFSLFREVRVDVNSSYLTLVPDTLAAAPVRTASAAAGSTSDAPPATVKAYWSAFYVPVGAACVSFHFIASALRHTSTEFISFCASVMNSISLGNHHGQAVSVLYCNIRHDVLPFRLSLPPTGMATVAEPMLGDPLCVVQATYGVEQIAVTVRVFPLFVSNAASSGTAAGSRGGNGYGGGGNAKHSSVQGGKASGGPRSGTPAAAGVNTLATPNSGSLDARPTSPPRPMLVPPMLRSAERRGSRQRSAMRQLQYMIRYYLNQFPGGVHIVSYAKTTVNSMPALLLCFRPMWSVNGEENGGASGIDGGAVSSLGTAGAVNYWDNAGGVGGGESSQGASSWGDMREVMLEDEVGQLNPFAQHFTPPPPPASYLWGPQPGTTTAATSAALPTQPALSAAMKNAAADVGRDKIGTLFRTSGAGDSQRSREELDDPLRVAVAVCCEGNAFLFQTSASEYTMGVAQEAVRATATYLALIPRAG</sequence>
<feature type="region of interest" description="Disordered" evidence="1">
    <location>
        <begin position="711"/>
        <end position="780"/>
    </location>
</feature>
<comment type="caution">
    <text evidence="2">The sequence shown here is derived from an EMBL/GenBank/DDBJ whole genome shotgun (WGS) entry which is preliminary data.</text>
</comment>
<accession>A0A0N1I6D8</accession>
<organism evidence="2 3">
    <name type="scientific">Leptomonas seymouri</name>
    <dbReference type="NCBI Taxonomy" id="5684"/>
    <lineage>
        <taxon>Eukaryota</taxon>
        <taxon>Discoba</taxon>
        <taxon>Euglenozoa</taxon>
        <taxon>Kinetoplastea</taxon>
        <taxon>Metakinetoplastina</taxon>
        <taxon>Trypanosomatida</taxon>
        <taxon>Trypanosomatidae</taxon>
        <taxon>Leishmaniinae</taxon>
        <taxon>Leptomonas</taxon>
    </lineage>
</organism>
<dbReference type="Proteomes" id="UP000038009">
    <property type="component" value="Unassembled WGS sequence"/>
</dbReference>
<dbReference type="AlphaFoldDB" id="A0A0N1I6D8"/>
<dbReference type="EMBL" id="LJSK01000079">
    <property type="protein sequence ID" value="KPI87631.1"/>
    <property type="molecule type" value="Genomic_DNA"/>
</dbReference>
<gene>
    <name evidence="2" type="ORF">ABL78_3288</name>
</gene>
<evidence type="ECO:0000313" key="3">
    <source>
        <dbReference type="Proteomes" id="UP000038009"/>
    </source>
</evidence>
<dbReference type="OMA" id="YWSAFYV"/>
<feature type="compositionally biased region" description="Gly residues" evidence="1">
    <location>
        <begin position="76"/>
        <end position="88"/>
    </location>
</feature>
<protein>
    <submittedName>
        <fullName evidence="2">Uncharacterized protein</fullName>
    </submittedName>
</protein>
<evidence type="ECO:0000313" key="2">
    <source>
        <dbReference type="EMBL" id="KPI87631.1"/>
    </source>
</evidence>
<keyword evidence="3" id="KW-1185">Reference proteome</keyword>
<proteinExistence type="predicted"/>
<evidence type="ECO:0000256" key="1">
    <source>
        <dbReference type="SAM" id="MobiDB-lite"/>
    </source>
</evidence>